<dbReference type="RefSeq" id="WP_203949523.1">
    <property type="nucleotide sequence ID" value="NZ_BOOR01000086.1"/>
</dbReference>
<keyword evidence="2" id="KW-1185">Reference proteome</keyword>
<dbReference type="Proteomes" id="UP000605992">
    <property type="component" value="Unassembled WGS sequence"/>
</dbReference>
<comment type="caution">
    <text evidence="1">The sequence shown here is derived from an EMBL/GenBank/DDBJ whole genome shotgun (WGS) entry which is preliminary data.</text>
</comment>
<sequence length="169" mass="16988">MNKQANRIVVAGSVAGALALGIVGGVAVAGRHSTDVSLSAAMMAKTPTDGPTAGKAAGKEAVRPRLRVLARKGGVHGEATVRTKGGFAVRAWQRGDVTSASSGSITVKSADGTSWTWKIGNGTRVRKAGQKAGAATLATGDKVLVVGTRTGDTRTSAIVNAPKKSDKAN</sequence>
<evidence type="ECO:0000313" key="2">
    <source>
        <dbReference type="Proteomes" id="UP000605992"/>
    </source>
</evidence>
<reference evidence="1" key="1">
    <citation type="submission" date="2021-01" db="EMBL/GenBank/DDBJ databases">
        <title>Whole genome shotgun sequence of Planotetraspora thailandica NBRC 104271.</title>
        <authorList>
            <person name="Komaki H."/>
            <person name="Tamura T."/>
        </authorList>
    </citation>
    <scope>NUCLEOTIDE SEQUENCE</scope>
    <source>
        <strain evidence="1">NBRC 104271</strain>
    </source>
</reference>
<evidence type="ECO:0000313" key="1">
    <source>
        <dbReference type="EMBL" id="GII59476.1"/>
    </source>
</evidence>
<gene>
    <name evidence="1" type="ORF">Pth03_78650</name>
</gene>
<dbReference type="AlphaFoldDB" id="A0A8J4DFH3"/>
<accession>A0A8J4DFH3</accession>
<organism evidence="1 2">
    <name type="scientific">Planotetraspora thailandica</name>
    <dbReference type="NCBI Taxonomy" id="487172"/>
    <lineage>
        <taxon>Bacteria</taxon>
        <taxon>Bacillati</taxon>
        <taxon>Actinomycetota</taxon>
        <taxon>Actinomycetes</taxon>
        <taxon>Streptosporangiales</taxon>
        <taxon>Streptosporangiaceae</taxon>
        <taxon>Planotetraspora</taxon>
    </lineage>
</organism>
<name>A0A8J4DFH3_9ACTN</name>
<proteinExistence type="predicted"/>
<protein>
    <recommendedName>
        <fullName evidence="3">DUF5666 domain-containing protein</fullName>
    </recommendedName>
</protein>
<evidence type="ECO:0008006" key="3">
    <source>
        <dbReference type="Google" id="ProtNLM"/>
    </source>
</evidence>
<dbReference type="EMBL" id="BOOR01000086">
    <property type="protein sequence ID" value="GII59476.1"/>
    <property type="molecule type" value="Genomic_DNA"/>
</dbReference>